<dbReference type="SUPFAM" id="SSF50978">
    <property type="entry name" value="WD40 repeat-like"/>
    <property type="match status" value="1"/>
</dbReference>
<dbReference type="Pfam" id="PF00642">
    <property type="entry name" value="zf-CCCH"/>
    <property type="match status" value="1"/>
</dbReference>
<dbReference type="Gene3D" id="2.130.10.10">
    <property type="entry name" value="YVTN repeat-like/Quinoprotein amine dehydrogenase"/>
    <property type="match status" value="2"/>
</dbReference>
<gene>
    <name evidence="9" type="ORF">SLEP1_g19746</name>
</gene>
<organism evidence="9 10">
    <name type="scientific">Rubroshorea leprosula</name>
    <dbReference type="NCBI Taxonomy" id="152421"/>
    <lineage>
        <taxon>Eukaryota</taxon>
        <taxon>Viridiplantae</taxon>
        <taxon>Streptophyta</taxon>
        <taxon>Embryophyta</taxon>
        <taxon>Tracheophyta</taxon>
        <taxon>Spermatophyta</taxon>
        <taxon>Magnoliopsida</taxon>
        <taxon>eudicotyledons</taxon>
        <taxon>Gunneridae</taxon>
        <taxon>Pentapetalae</taxon>
        <taxon>rosids</taxon>
        <taxon>malvids</taxon>
        <taxon>Malvales</taxon>
        <taxon>Dipterocarpaceae</taxon>
        <taxon>Rubroshorea</taxon>
    </lineage>
</organism>
<dbReference type="InterPro" id="IPR019775">
    <property type="entry name" value="WD40_repeat_CS"/>
</dbReference>
<dbReference type="PROSITE" id="PS00678">
    <property type="entry name" value="WD_REPEATS_1"/>
    <property type="match status" value="1"/>
</dbReference>
<evidence type="ECO:0000256" key="2">
    <source>
        <dbReference type="ARBA" id="ARBA00022723"/>
    </source>
</evidence>
<dbReference type="InterPro" id="IPR000571">
    <property type="entry name" value="Znf_CCCH"/>
</dbReference>
<feature type="zinc finger region" description="C3H1-type" evidence="7">
    <location>
        <begin position="9"/>
        <end position="36"/>
    </location>
</feature>
<evidence type="ECO:0000256" key="4">
    <source>
        <dbReference type="ARBA" id="ARBA00022771"/>
    </source>
</evidence>
<evidence type="ECO:0000313" key="10">
    <source>
        <dbReference type="Proteomes" id="UP001054252"/>
    </source>
</evidence>
<evidence type="ECO:0000256" key="5">
    <source>
        <dbReference type="ARBA" id="ARBA00022833"/>
    </source>
</evidence>
<dbReference type="InterPro" id="IPR036855">
    <property type="entry name" value="Znf_CCCH_sf"/>
</dbReference>
<sequence length="364" mass="38842">MAISPSSPAPYKPVCRFWSKGYCKYGSNCRFLHPDKQSPVAAKKLVPPPASTSVFKKTAPTSADIKKKVATITAAIKNETPTKAETTKTVAIKKVAPIKEESPSKAETTGTTAIESFSGPFGSLANLQGHKKDVTGIVLPTGSDKLFTSSSDGTMCIWNCNTGECVASGNLGGEIGCLISEGTWVFAGLKNLIKAWNVANNSGGEPICLNHCLGQVYSMEADEDLLYAGTQEGSILGHSGYVTSLLCWDVVLFTSSLDKIVNAWAYEDGELKVVHSHQEEDGVVKLSGLQKDAETDPTLFCCLKDNSVRLYDIPSFAEKGRICSNKEVKAMKTGPGDMFFTGDGTGKVAVWNLYEEPSKAVAAS</sequence>
<feature type="repeat" description="WD" evidence="6">
    <location>
        <begin position="127"/>
        <end position="168"/>
    </location>
</feature>
<dbReference type="PANTHER" id="PTHR44489">
    <property type="match status" value="1"/>
</dbReference>
<evidence type="ECO:0000256" key="7">
    <source>
        <dbReference type="PROSITE-ProRule" id="PRU00723"/>
    </source>
</evidence>
<dbReference type="AlphaFoldDB" id="A0AAV5J7Z5"/>
<dbReference type="InterPro" id="IPR015943">
    <property type="entry name" value="WD40/YVTN_repeat-like_dom_sf"/>
</dbReference>
<dbReference type="Proteomes" id="UP001054252">
    <property type="component" value="Unassembled WGS sequence"/>
</dbReference>
<keyword evidence="3" id="KW-0677">Repeat</keyword>
<proteinExistence type="predicted"/>
<comment type="caution">
    <text evidence="9">The sequence shown here is derived from an EMBL/GenBank/DDBJ whole genome shotgun (WGS) entry which is preliminary data.</text>
</comment>
<reference evidence="9 10" key="1">
    <citation type="journal article" date="2021" name="Commun. Biol.">
        <title>The genome of Shorea leprosula (Dipterocarpaceae) highlights the ecological relevance of drought in aseasonal tropical rainforests.</title>
        <authorList>
            <person name="Ng K.K.S."/>
            <person name="Kobayashi M.J."/>
            <person name="Fawcett J.A."/>
            <person name="Hatakeyama M."/>
            <person name="Paape T."/>
            <person name="Ng C.H."/>
            <person name="Ang C.C."/>
            <person name="Tnah L.H."/>
            <person name="Lee C.T."/>
            <person name="Nishiyama T."/>
            <person name="Sese J."/>
            <person name="O'Brien M.J."/>
            <person name="Copetti D."/>
            <person name="Mohd Noor M.I."/>
            <person name="Ong R.C."/>
            <person name="Putra M."/>
            <person name="Sireger I.Z."/>
            <person name="Indrioko S."/>
            <person name="Kosugi Y."/>
            <person name="Izuno A."/>
            <person name="Isagi Y."/>
            <person name="Lee S.L."/>
            <person name="Shimizu K.K."/>
        </authorList>
    </citation>
    <scope>NUCLEOTIDE SEQUENCE [LARGE SCALE GENOMIC DNA]</scope>
    <source>
        <strain evidence="9">214</strain>
    </source>
</reference>
<dbReference type="PROSITE" id="PS50294">
    <property type="entry name" value="WD_REPEATS_REGION"/>
    <property type="match status" value="1"/>
</dbReference>
<evidence type="ECO:0000256" key="3">
    <source>
        <dbReference type="ARBA" id="ARBA00022737"/>
    </source>
</evidence>
<dbReference type="PROSITE" id="PS50103">
    <property type="entry name" value="ZF_C3H1"/>
    <property type="match status" value="1"/>
</dbReference>
<evidence type="ECO:0000256" key="1">
    <source>
        <dbReference type="ARBA" id="ARBA00022574"/>
    </source>
</evidence>
<dbReference type="InterPro" id="IPR001680">
    <property type="entry name" value="WD40_rpt"/>
</dbReference>
<dbReference type="Pfam" id="PF00400">
    <property type="entry name" value="WD40"/>
    <property type="match status" value="1"/>
</dbReference>
<dbReference type="PROSITE" id="PS50082">
    <property type="entry name" value="WD_REPEATS_2"/>
    <property type="match status" value="1"/>
</dbReference>
<dbReference type="Gene3D" id="4.10.1000.10">
    <property type="entry name" value="Zinc finger, CCCH-type"/>
    <property type="match status" value="1"/>
</dbReference>
<dbReference type="EMBL" id="BPVZ01000028">
    <property type="protein sequence ID" value="GKV08060.1"/>
    <property type="molecule type" value="Genomic_DNA"/>
</dbReference>
<keyword evidence="5 7" id="KW-0862">Zinc</keyword>
<dbReference type="SMART" id="SM00320">
    <property type="entry name" value="WD40"/>
    <property type="match status" value="4"/>
</dbReference>
<evidence type="ECO:0000256" key="6">
    <source>
        <dbReference type="PROSITE-ProRule" id="PRU00221"/>
    </source>
</evidence>
<dbReference type="InterPro" id="IPR036322">
    <property type="entry name" value="WD40_repeat_dom_sf"/>
</dbReference>
<name>A0AAV5J7Z5_9ROSI</name>
<keyword evidence="4 7" id="KW-0863">Zinc-finger</keyword>
<dbReference type="SUPFAM" id="SSF90229">
    <property type="entry name" value="CCCH zinc finger"/>
    <property type="match status" value="1"/>
</dbReference>
<dbReference type="GO" id="GO:0008270">
    <property type="term" value="F:zinc ion binding"/>
    <property type="evidence" value="ECO:0007669"/>
    <property type="project" value="UniProtKB-KW"/>
</dbReference>
<feature type="domain" description="C3H1-type" evidence="8">
    <location>
        <begin position="9"/>
        <end position="36"/>
    </location>
</feature>
<accession>A0AAV5J7Z5</accession>
<dbReference type="SMART" id="SM00356">
    <property type="entry name" value="ZnF_C3H1"/>
    <property type="match status" value="1"/>
</dbReference>
<evidence type="ECO:0000259" key="8">
    <source>
        <dbReference type="PROSITE" id="PS50103"/>
    </source>
</evidence>
<dbReference type="InterPro" id="IPR044715">
    <property type="entry name" value="WDR86-like"/>
</dbReference>
<keyword evidence="1 6" id="KW-0853">WD repeat</keyword>
<keyword evidence="10" id="KW-1185">Reference proteome</keyword>
<protein>
    <recommendedName>
        <fullName evidence="8">C3H1-type domain-containing protein</fullName>
    </recommendedName>
</protein>
<keyword evidence="2 7" id="KW-0479">Metal-binding</keyword>
<evidence type="ECO:0000313" key="9">
    <source>
        <dbReference type="EMBL" id="GKV08060.1"/>
    </source>
</evidence>
<dbReference type="PANTHER" id="PTHR44489:SF14">
    <property type="entry name" value="ZINC FINGER CCCH DOMAIN-CONTAINING PROTEIN 59-RELATED"/>
    <property type="match status" value="1"/>
</dbReference>